<organism evidence="2 3">
    <name type="scientific">Sphingobium boeckii</name>
    <dbReference type="NCBI Taxonomy" id="1082345"/>
    <lineage>
        <taxon>Bacteria</taxon>
        <taxon>Pseudomonadati</taxon>
        <taxon>Pseudomonadota</taxon>
        <taxon>Alphaproteobacteria</taxon>
        <taxon>Sphingomonadales</taxon>
        <taxon>Sphingomonadaceae</taxon>
        <taxon>Sphingobium</taxon>
    </lineage>
</organism>
<reference evidence="2 3" key="1">
    <citation type="submission" date="2020-08" db="EMBL/GenBank/DDBJ databases">
        <title>Genomic Encyclopedia of Type Strains, Phase IV (KMG-IV): sequencing the most valuable type-strain genomes for metagenomic binning, comparative biology and taxonomic classification.</title>
        <authorList>
            <person name="Goeker M."/>
        </authorList>
    </citation>
    <scope>NUCLEOTIDE SEQUENCE [LARGE SCALE GENOMIC DNA]</scope>
    <source>
        <strain evidence="2 3">DSM 25079</strain>
    </source>
</reference>
<dbReference type="Proteomes" id="UP000549617">
    <property type="component" value="Unassembled WGS sequence"/>
</dbReference>
<dbReference type="Gene3D" id="3.30.420.40">
    <property type="match status" value="2"/>
</dbReference>
<dbReference type="GO" id="GO:0016301">
    <property type="term" value="F:kinase activity"/>
    <property type="evidence" value="ECO:0007669"/>
    <property type="project" value="UniProtKB-KW"/>
</dbReference>
<gene>
    <name evidence="2" type="ORF">FHS49_001951</name>
</gene>
<accession>A0A7W9AHY2</accession>
<evidence type="ECO:0000313" key="2">
    <source>
        <dbReference type="EMBL" id="MBB5685935.1"/>
    </source>
</evidence>
<protein>
    <submittedName>
        <fullName evidence="2">Putative NBD/HSP70 family sugar kinase</fullName>
    </submittedName>
</protein>
<dbReference type="EMBL" id="JACIJC010000003">
    <property type="protein sequence ID" value="MBB5685935.1"/>
    <property type="molecule type" value="Genomic_DNA"/>
</dbReference>
<dbReference type="Pfam" id="PF00480">
    <property type="entry name" value="ROK"/>
    <property type="match status" value="1"/>
</dbReference>
<keyword evidence="3" id="KW-1185">Reference proteome</keyword>
<dbReference type="PANTHER" id="PTHR18964:SF149">
    <property type="entry name" value="BIFUNCTIONAL UDP-N-ACETYLGLUCOSAMINE 2-EPIMERASE_N-ACETYLMANNOSAMINE KINASE"/>
    <property type="match status" value="1"/>
</dbReference>
<dbReference type="InterPro" id="IPR000600">
    <property type="entry name" value="ROK"/>
</dbReference>
<keyword evidence="2" id="KW-0418">Kinase</keyword>
<dbReference type="InterPro" id="IPR043129">
    <property type="entry name" value="ATPase_NBD"/>
</dbReference>
<keyword evidence="2" id="KW-0808">Transferase</keyword>
<comment type="similarity">
    <text evidence="1">Belongs to the ROK (NagC/XylR) family.</text>
</comment>
<proteinExistence type="inferred from homology"/>
<dbReference type="PANTHER" id="PTHR18964">
    <property type="entry name" value="ROK (REPRESSOR, ORF, KINASE) FAMILY"/>
    <property type="match status" value="1"/>
</dbReference>
<evidence type="ECO:0000313" key="3">
    <source>
        <dbReference type="Proteomes" id="UP000549617"/>
    </source>
</evidence>
<dbReference type="AlphaFoldDB" id="A0A7W9AHY2"/>
<name>A0A7W9AHY2_9SPHN</name>
<evidence type="ECO:0000256" key="1">
    <source>
        <dbReference type="ARBA" id="ARBA00006479"/>
    </source>
</evidence>
<sequence length="353" mass="38161">MSADLLAKGLVCETPDDRPGRSRGRGRPRVLLEIQADGALIIAASLTWQGAFEATFVNLAGEFLYGSSKPVAVHDTIDSLILELMSILETIIGDSPFDAHQIARIAIALPGAVDSRNGLVRWIPTLPRGNSPVAAIIQQRLNVPVTIESDLEALARARYWFSDGPMPPSFMLLHIGFGVGAAHYVNDAPRMTTSGISEFGHVKTDFGADARACFCGGKGCVTAYSSMSGILEKVGRWDPRSENMEQLSATFQRVMRMASEGDSATIEIFQEAGRHLGVALANQINANDPGHVIIQTSVQGLAALLEPSFHRALEINAVPVVLERTSFQSEVPPDDWRWKGAAALALEQIYSRE</sequence>
<comment type="caution">
    <text evidence="2">The sequence shown here is derived from an EMBL/GenBank/DDBJ whole genome shotgun (WGS) entry which is preliminary data.</text>
</comment>
<dbReference type="SUPFAM" id="SSF53067">
    <property type="entry name" value="Actin-like ATPase domain"/>
    <property type="match status" value="1"/>
</dbReference>